<comment type="caution">
    <text evidence="1">The sequence shown here is derived from an EMBL/GenBank/DDBJ whole genome shotgun (WGS) entry which is preliminary data.</text>
</comment>
<organism evidence="1 2">
    <name type="scientific">Toxocara canis</name>
    <name type="common">Canine roundworm</name>
    <dbReference type="NCBI Taxonomy" id="6265"/>
    <lineage>
        <taxon>Eukaryota</taxon>
        <taxon>Metazoa</taxon>
        <taxon>Ecdysozoa</taxon>
        <taxon>Nematoda</taxon>
        <taxon>Chromadorea</taxon>
        <taxon>Rhabditida</taxon>
        <taxon>Spirurina</taxon>
        <taxon>Ascaridomorpha</taxon>
        <taxon>Ascaridoidea</taxon>
        <taxon>Toxocaridae</taxon>
        <taxon>Toxocara</taxon>
    </lineage>
</organism>
<dbReference type="Proteomes" id="UP000031036">
    <property type="component" value="Unassembled WGS sequence"/>
</dbReference>
<evidence type="ECO:0000313" key="1">
    <source>
        <dbReference type="EMBL" id="KHN84253.1"/>
    </source>
</evidence>
<accession>A0A0B2VRM0</accession>
<evidence type="ECO:0000313" key="2">
    <source>
        <dbReference type="Proteomes" id="UP000031036"/>
    </source>
</evidence>
<proteinExistence type="predicted"/>
<dbReference type="EMBL" id="JPKZ01001028">
    <property type="protein sequence ID" value="KHN84253.1"/>
    <property type="molecule type" value="Genomic_DNA"/>
</dbReference>
<dbReference type="AlphaFoldDB" id="A0A0B2VRM0"/>
<sequence>MRISPGALSFCNYCAAYEVCQRGVKLLVCLVVNQNRVVLGYAICHASSFDAGPLRKRRGLGLRDAQLTCPSQERYNCTSELLQLRLLAFASRNICLISLVSRA</sequence>
<keyword evidence="2" id="KW-1185">Reference proteome</keyword>
<reference evidence="1 2" key="1">
    <citation type="submission" date="2014-11" db="EMBL/GenBank/DDBJ databases">
        <title>Genetic blueprint of the zoonotic pathogen Toxocara canis.</title>
        <authorList>
            <person name="Zhu X.-Q."/>
            <person name="Korhonen P.K."/>
            <person name="Cai H."/>
            <person name="Young N.D."/>
            <person name="Nejsum P."/>
            <person name="von Samson-Himmelstjerna G."/>
            <person name="Boag P.R."/>
            <person name="Tan P."/>
            <person name="Li Q."/>
            <person name="Min J."/>
            <person name="Yang Y."/>
            <person name="Wang X."/>
            <person name="Fang X."/>
            <person name="Hall R.S."/>
            <person name="Hofmann A."/>
            <person name="Sternberg P.W."/>
            <person name="Jex A.R."/>
            <person name="Gasser R.B."/>
        </authorList>
    </citation>
    <scope>NUCLEOTIDE SEQUENCE [LARGE SCALE GENOMIC DNA]</scope>
    <source>
        <strain evidence="1">PN_DK_2014</strain>
    </source>
</reference>
<gene>
    <name evidence="1" type="ORF">Tcan_05649</name>
</gene>
<name>A0A0B2VRM0_TOXCA</name>
<protein>
    <submittedName>
        <fullName evidence="1">Uncharacterized protein</fullName>
    </submittedName>
</protein>